<evidence type="ECO:0000313" key="4">
    <source>
        <dbReference type="Proteomes" id="UP000534294"/>
    </source>
</evidence>
<feature type="signal peptide" evidence="1">
    <location>
        <begin position="1"/>
        <end position="36"/>
    </location>
</feature>
<sequence>MQCSPRFSSFSKCVFVTLSLGAVMAVLMPVSASAQAAVLAADSFNRKVHVASQANDKRPVGGLAKIATAMVTLDWAEASKVGVNILATVPAYAPQVAGSNTLGLQPGDRLTLRDLLYATMMTADDMAAITLGDFVGRDHLQRLQRAGDPLNEFVRQMNQLAVREGARNTRFTNPHGFENTRTMPYSTAADMTRLGLYAISRPALRFYTNQRTRDITVYRASGQVSLPLNNTNELLGVSNIDGIKYTATQRSGSCIVVTAERPASVTKQPDGSSLIYRHRMVVTVVGSANAAAEAHALLQQSWAAYDRWLAAGRPITDKRQLLNHF</sequence>
<dbReference type="InterPro" id="IPR001967">
    <property type="entry name" value="Peptidase_S11_N"/>
</dbReference>
<dbReference type="Pfam" id="PF00768">
    <property type="entry name" value="Peptidase_S11"/>
    <property type="match status" value="1"/>
</dbReference>
<keyword evidence="4" id="KW-1185">Reference proteome</keyword>
<feature type="chain" id="PRO_5031166600" evidence="1">
    <location>
        <begin position="37"/>
        <end position="325"/>
    </location>
</feature>
<dbReference type="InterPro" id="IPR012338">
    <property type="entry name" value="Beta-lactam/transpept-like"/>
</dbReference>
<reference evidence="3 4" key="1">
    <citation type="submission" date="2020-08" db="EMBL/GenBank/DDBJ databases">
        <title>Genomic Encyclopedia of Type Strains, Phase IV (KMG-IV): sequencing the most valuable type-strain genomes for metagenomic binning, comparative biology and taxonomic classification.</title>
        <authorList>
            <person name="Goeker M."/>
        </authorList>
    </citation>
    <scope>NUCLEOTIDE SEQUENCE [LARGE SCALE GENOMIC DNA]</scope>
    <source>
        <strain evidence="3 4">DSM 12251</strain>
    </source>
</reference>
<keyword evidence="3" id="KW-0121">Carboxypeptidase</keyword>
<dbReference type="PANTHER" id="PTHR21581">
    <property type="entry name" value="D-ALANYL-D-ALANINE CARBOXYPEPTIDASE"/>
    <property type="match status" value="1"/>
</dbReference>
<dbReference type="GO" id="GO:0009002">
    <property type="term" value="F:serine-type D-Ala-D-Ala carboxypeptidase activity"/>
    <property type="evidence" value="ECO:0007669"/>
    <property type="project" value="InterPro"/>
</dbReference>
<comment type="caution">
    <text evidence="3">The sequence shown here is derived from an EMBL/GenBank/DDBJ whole genome shotgun (WGS) entry which is preliminary data.</text>
</comment>
<dbReference type="Proteomes" id="UP000534294">
    <property type="component" value="Unassembled WGS sequence"/>
</dbReference>
<keyword evidence="1" id="KW-0732">Signal</keyword>
<evidence type="ECO:0000259" key="2">
    <source>
        <dbReference type="Pfam" id="PF00768"/>
    </source>
</evidence>
<evidence type="ECO:0000313" key="3">
    <source>
        <dbReference type="EMBL" id="MBB5037270.1"/>
    </source>
</evidence>
<dbReference type="RefSeq" id="WP_184207003.1">
    <property type="nucleotide sequence ID" value="NZ_JACHIF010000002.1"/>
</dbReference>
<protein>
    <submittedName>
        <fullName evidence="3">D-alanyl-D-alanine carboxypeptidase</fullName>
    </submittedName>
</protein>
<dbReference type="PANTHER" id="PTHR21581:SF6">
    <property type="entry name" value="TRAFFICKING PROTEIN PARTICLE COMPLEX SUBUNIT 12"/>
    <property type="match status" value="1"/>
</dbReference>
<name>A0A7W7YJA0_9BACT</name>
<dbReference type="AlphaFoldDB" id="A0A7W7YJA0"/>
<keyword evidence="3" id="KW-0645">Protease</keyword>
<dbReference type="GO" id="GO:0006508">
    <property type="term" value="P:proteolysis"/>
    <property type="evidence" value="ECO:0007669"/>
    <property type="project" value="InterPro"/>
</dbReference>
<keyword evidence="3" id="KW-0378">Hydrolase</keyword>
<dbReference type="Gene3D" id="3.40.710.10">
    <property type="entry name" value="DD-peptidase/beta-lactamase superfamily"/>
    <property type="match status" value="1"/>
</dbReference>
<feature type="domain" description="Peptidase S11 D-alanyl-D-alanine carboxypeptidase A N-terminal" evidence="2">
    <location>
        <begin position="31"/>
        <end position="261"/>
    </location>
</feature>
<evidence type="ECO:0000256" key="1">
    <source>
        <dbReference type="SAM" id="SignalP"/>
    </source>
</evidence>
<dbReference type="SUPFAM" id="SSF56601">
    <property type="entry name" value="beta-lactamase/transpeptidase-like"/>
    <property type="match status" value="1"/>
</dbReference>
<accession>A0A7W7YJA0</accession>
<gene>
    <name evidence="3" type="ORF">HNQ64_001512</name>
</gene>
<proteinExistence type="predicted"/>
<organism evidence="3 4">
    <name type="scientific">Prosthecobacter dejongeii</name>
    <dbReference type="NCBI Taxonomy" id="48465"/>
    <lineage>
        <taxon>Bacteria</taxon>
        <taxon>Pseudomonadati</taxon>
        <taxon>Verrucomicrobiota</taxon>
        <taxon>Verrucomicrobiia</taxon>
        <taxon>Verrucomicrobiales</taxon>
        <taxon>Verrucomicrobiaceae</taxon>
        <taxon>Prosthecobacter</taxon>
    </lineage>
</organism>
<dbReference type="EMBL" id="JACHIF010000002">
    <property type="protein sequence ID" value="MBB5037270.1"/>
    <property type="molecule type" value="Genomic_DNA"/>
</dbReference>